<dbReference type="Proteomes" id="UP000499080">
    <property type="component" value="Unassembled WGS sequence"/>
</dbReference>
<organism evidence="1 2">
    <name type="scientific">Araneus ventricosus</name>
    <name type="common">Orbweaver spider</name>
    <name type="synonym">Epeira ventricosa</name>
    <dbReference type="NCBI Taxonomy" id="182803"/>
    <lineage>
        <taxon>Eukaryota</taxon>
        <taxon>Metazoa</taxon>
        <taxon>Ecdysozoa</taxon>
        <taxon>Arthropoda</taxon>
        <taxon>Chelicerata</taxon>
        <taxon>Arachnida</taxon>
        <taxon>Araneae</taxon>
        <taxon>Araneomorphae</taxon>
        <taxon>Entelegynae</taxon>
        <taxon>Araneoidea</taxon>
        <taxon>Araneidae</taxon>
        <taxon>Araneus</taxon>
    </lineage>
</organism>
<name>A0A4Y2MMI6_ARAVE</name>
<gene>
    <name evidence="1" type="ORF">AVEN_181690_1</name>
</gene>
<evidence type="ECO:0000313" key="1">
    <source>
        <dbReference type="EMBL" id="GBN28355.1"/>
    </source>
</evidence>
<evidence type="ECO:0000313" key="2">
    <source>
        <dbReference type="Proteomes" id="UP000499080"/>
    </source>
</evidence>
<proteinExistence type="predicted"/>
<dbReference type="EMBL" id="BGPR01007631">
    <property type="protein sequence ID" value="GBN28355.1"/>
    <property type="molecule type" value="Genomic_DNA"/>
</dbReference>
<accession>A0A4Y2MMI6</accession>
<reference evidence="1 2" key="1">
    <citation type="journal article" date="2019" name="Sci. Rep.">
        <title>Orb-weaving spider Araneus ventricosus genome elucidates the spidroin gene catalogue.</title>
        <authorList>
            <person name="Kono N."/>
            <person name="Nakamura H."/>
            <person name="Ohtoshi R."/>
            <person name="Moran D.A.P."/>
            <person name="Shinohara A."/>
            <person name="Yoshida Y."/>
            <person name="Fujiwara M."/>
            <person name="Mori M."/>
            <person name="Tomita M."/>
            <person name="Arakawa K."/>
        </authorList>
    </citation>
    <scope>NUCLEOTIDE SEQUENCE [LARGE SCALE GENOMIC DNA]</scope>
</reference>
<protein>
    <submittedName>
        <fullName evidence="1">Uncharacterized protein</fullName>
    </submittedName>
</protein>
<comment type="caution">
    <text evidence="1">The sequence shown here is derived from an EMBL/GenBank/DDBJ whole genome shotgun (WGS) entry which is preliminary data.</text>
</comment>
<sequence>MICSGQRLALAIWQRFKSVYQLLDFNRDPLEMKQAVLDEPENIQINGQNSLSQRMENRVNSLNSDNTAIFQIGSDMSAVQDHQGKFAGKFSDSPLKNSKPAICLRDYGISVLYHNSHHRPRLDPSLRRYVPSSEWGNSTHTISGAD</sequence>
<keyword evidence="2" id="KW-1185">Reference proteome</keyword>
<dbReference type="AlphaFoldDB" id="A0A4Y2MMI6"/>